<reference evidence="6 7" key="1">
    <citation type="submission" date="2019-09" db="EMBL/GenBank/DDBJ databases">
        <authorList>
            <person name="Chandra G."/>
            <person name="Truman W A."/>
        </authorList>
    </citation>
    <scope>NUCLEOTIDE SEQUENCE [LARGE SCALE GENOMIC DNA]</scope>
    <source>
        <strain evidence="6">PS691</strain>
    </source>
</reference>
<dbReference type="EMBL" id="CABVHQ010000029">
    <property type="protein sequence ID" value="VVO07566.1"/>
    <property type="molecule type" value="Genomic_DNA"/>
</dbReference>
<dbReference type="CDD" id="cd09821">
    <property type="entry name" value="An_peroxidase_bacterial_2"/>
    <property type="match status" value="2"/>
</dbReference>
<dbReference type="PROSITE" id="PS00330">
    <property type="entry name" value="HEMOLYSIN_CALCIUM"/>
    <property type="match status" value="4"/>
</dbReference>
<dbReference type="Gene3D" id="2.160.20.160">
    <property type="match status" value="1"/>
</dbReference>
<dbReference type="InterPro" id="IPR019791">
    <property type="entry name" value="Haem_peroxidase_animal"/>
</dbReference>
<keyword evidence="4" id="KW-0325">Glycoprotein</keyword>
<dbReference type="InterPro" id="IPR001343">
    <property type="entry name" value="Hemolysn_Ca-bd"/>
</dbReference>
<dbReference type="InterPro" id="IPR018511">
    <property type="entry name" value="Hemolysin-typ_Ca-bd_CS"/>
</dbReference>
<keyword evidence="2" id="KW-0964">Secreted</keyword>
<dbReference type="GO" id="GO:0005509">
    <property type="term" value="F:calcium ion binding"/>
    <property type="evidence" value="ECO:0007669"/>
    <property type="project" value="InterPro"/>
</dbReference>
<proteinExistence type="predicted"/>
<evidence type="ECO:0008006" key="8">
    <source>
        <dbReference type="Google" id="ProtNLM"/>
    </source>
</evidence>
<accession>A0A5E7CS68</accession>
<dbReference type="PANTHER" id="PTHR11475">
    <property type="entry name" value="OXIDASE/PEROXIDASE"/>
    <property type="match status" value="1"/>
</dbReference>
<dbReference type="PANTHER" id="PTHR11475:SF4">
    <property type="entry name" value="CHORION PEROXIDASE"/>
    <property type="match status" value="1"/>
</dbReference>
<dbReference type="SUPFAM" id="SSF48113">
    <property type="entry name" value="Heme-dependent peroxidases"/>
    <property type="match status" value="2"/>
</dbReference>
<feature type="compositionally biased region" description="Low complexity" evidence="5">
    <location>
        <begin position="1576"/>
        <end position="1592"/>
    </location>
</feature>
<evidence type="ECO:0000256" key="4">
    <source>
        <dbReference type="ARBA" id="ARBA00023180"/>
    </source>
</evidence>
<feature type="region of interest" description="Disordered" evidence="5">
    <location>
        <begin position="1576"/>
        <end position="1602"/>
    </location>
</feature>
<dbReference type="GO" id="GO:0020037">
    <property type="term" value="F:heme binding"/>
    <property type="evidence" value="ECO:0007669"/>
    <property type="project" value="InterPro"/>
</dbReference>
<gene>
    <name evidence="6" type="ORF">PS691_03138</name>
</gene>
<evidence type="ECO:0000313" key="7">
    <source>
        <dbReference type="Proteomes" id="UP000337909"/>
    </source>
</evidence>
<dbReference type="Pfam" id="PF00353">
    <property type="entry name" value="HemolysinCabind"/>
    <property type="match status" value="10"/>
</dbReference>
<evidence type="ECO:0000256" key="1">
    <source>
        <dbReference type="ARBA" id="ARBA00004613"/>
    </source>
</evidence>
<dbReference type="Proteomes" id="UP000337909">
    <property type="component" value="Unassembled WGS sequence"/>
</dbReference>
<evidence type="ECO:0000256" key="5">
    <source>
        <dbReference type="SAM" id="MobiDB-lite"/>
    </source>
</evidence>
<keyword evidence="3" id="KW-0106">Calcium</keyword>
<dbReference type="PROSITE" id="PS50292">
    <property type="entry name" value="PEROXIDASE_3"/>
    <property type="match status" value="2"/>
</dbReference>
<dbReference type="InterPro" id="IPR037120">
    <property type="entry name" value="Haem_peroxidase_sf_animal"/>
</dbReference>
<organism evidence="6 7">
    <name type="scientific">Pseudomonas fluorescens</name>
    <dbReference type="NCBI Taxonomy" id="294"/>
    <lineage>
        <taxon>Bacteria</taxon>
        <taxon>Pseudomonadati</taxon>
        <taxon>Pseudomonadota</taxon>
        <taxon>Gammaproteobacteria</taxon>
        <taxon>Pseudomonadales</taxon>
        <taxon>Pseudomonadaceae</taxon>
        <taxon>Pseudomonas</taxon>
    </lineage>
</organism>
<dbReference type="PRINTS" id="PR00313">
    <property type="entry name" value="CABNDNGRPT"/>
</dbReference>
<dbReference type="Gene3D" id="2.60.40.2700">
    <property type="match status" value="2"/>
</dbReference>
<dbReference type="Gene3D" id="1.10.640.10">
    <property type="entry name" value="Haem peroxidase domain superfamily, animal type"/>
    <property type="match status" value="2"/>
</dbReference>
<dbReference type="InterPro" id="IPR011049">
    <property type="entry name" value="Serralysin-like_metalloprot_C"/>
</dbReference>
<feature type="compositionally biased region" description="Polar residues" evidence="5">
    <location>
        <begin position="1593"/>
        <end position="1602"/>
    </location>
</feature>
<dbReference type="GO" id="GO:0006979">
    <property type="term" value="P:response to oxidative stress"/>
    <property type="evidence" value="ECO:0007669"/>
    <property type="project" value="InterPro"/>
</dbReference>
<dbReference type="Gene3D" id="2.150.10.10">
    <property type="entry name" value="Serralysin-like metalloprotease, C-terminal"/>
    <property type="match status" value="3"/>
</dbReference>
<sequence>MANFNKSDLEFILRQIFIAEAHADGASLSDLLPNSQVPFGLRTVDGSYNNLVAGQTEFGAADNSFLRLLDAQYRAAYAASGTVVDPQPRIISNLIVDQTANNPAAVAANGGADPVISPGLDGVFGTEDDKEVFFIPNVSPDVGLTAGFNSWMTFFGQFFDHGLDLVTKSSTDFVFIPLQPDDPLYVPGSPTNFMVLSRAVHTPGADGILGTADDGQPNTTSPFVDQSQTYSSHPSHQVFLREYVLNAAGDPVATGRLITNRDLGGDGKFGTADDGDGTNGGMATWAVVKAQARDILGINLTDADVHNVPLLATDAYGNFIRGPSGMPQVVMRISNGADDIAGTADDVTQLVEGNRDAPISLASAVSAGHGFLDDIAHNAAPVVVGGVLQADADADIGNAQPVGAGGNNLTYDNELLDAHYIAGDGRVNENIGLTTVHHVFHSEHNRLVQQTKDTLLAAGDLAFLNEWLVDDVTAIPTTPAEIAALVWDGERLFQAAKFGTEMQYQHLVFEEFARTIQPQIDEFLAPNGYDTSINPAILAEFAHVVYRFGHSMLTETVDRFDPEFNPLLTDPNNPDSQMGLIAAFLNPLAFVGSGATADEAAGAIIRGVTRQLGNEIDEFVTEALRNNLLGLPLDLPALNLARGRDTGIPTLNEARREMYASTGDSQLKPYISWADFADHLKHPESLVNFIAAYGTHDTITAATTLADKRAAALALVFGGAGSPADRLDFLNSTDAYANVTLAGKDGLMGTADDVTGVTITGLDDIDFWVGGLAEQKMPFGGMLGSTFNFVFETQMEALQNGDRFYYLSRTAGLNFGTELENNSFAKLMMLNTDVTHLSNTVFLTPTFTLEVNQANQFTNLGLDGKDDPTGGIMINGVEIVPLVIRDNPDTPGLDSNYLQYTGEDHVVLGGTAGNDIIISGDGDDTLYGDGGNDRLEGGAGNDAVLGGAGDDIITDSFGDNRLEGNAGNDVIVAGSMGVAGNLILGGDGQDFIVTTEDITTTFGGQGDDFILGAKTNLPATGNEGDDWIEKGTQDGAPGDNFSALLNDDVIGNDIFVGGGGFDEMIGEGGDDIFVGSDAQDNMDGMSGFDWVTHKNDRVGVTVDLTMAELAQPHGNAPNQNAGVFNPVGASPASILDRFAEVEGLSGSKFADVLMGDNVDADTILNHGGTTGSALTNVALIRGLEQFLADAGLPTTGFATGNIILGGNGSDLIEGRGGDDLIDGDKWLNVRIAVYDVGDVNHTGPEIATFDSMVDMIPFMLDGTYNPGQLKAVREILPGTSTGGEAFDTAIFSGLQSEYVVTRDTRGTANVADDVWTVTDTEVGRDGTDTLLHIERLQFADTQRVLVTGLNAQPVGRPTVADGNGGEITVGDTLTVSMAGVRDANNVAVGNLQGFANNASVSYYWQFEADPGTGVFEDIILLPAGDLAFQSADGTTFKVSPDLAGLALRVKAIYQDGHGTTEVLFSQPTAVVEPGEPVVPTAPTPVVDATAGGEGLHMVRSDLNFILDQIKIAEADAAGQDILSLIPNIRAPLGLRAVDGSNNNLMNLNGINNTEFGAADNTFPRLTDPVFNPAQGAPAGFFGPGSPAIPGSSYQQTSGSVFDSQPRTISNLIVDQTSNNPAAYATAYDVGADGVLNFGTLDNDDVLKDGVRIVASPGMDGQFGTDDDHDVYLFENTTADAGLSAPFNAWMTFFGQFFDHGLDLVTKGGSGTIFIPLQPDDPLYVPGGSANFMVLTRATNLPGADGVLGTADDIHEHTNTTSPFVDQNQTYSSHPSHQVFLRGYELTDNGPIATGRLITNRDLGEDGKFGTADDSEIGGMATWKVVKAQANDILGIHLTDADVGNAPLLATDAYGNFIKGPNGFPMVVMKGADGLGGTADDILVEGNPLSPISLTNAVRTGHQFLVDINNNAAPVFSGGVLVPDADDDIGNAVPFNPQTGANLAYDNELLDAHYIAGDGRVNENIGLTAVHAIFHAEHNRLVAQTKDTVLDSGDVAFLNEWLLNPVNALPANQAEIDALVWNGERLFQAAKFGTEMQYQHLVFEEFARTIQPRVDLFFAPTQVYDVDLDASIVAEFAHTVYRFGHSMLTETVDRYDVNFNVVGDPNSADPDQQLGLIAAFLNPLAYAASGVTPEDATSAIIRGVTRQAGNEIDEFVTEALRNNLLGLPLDLPAINIARGRDVGIPSLNAIRRDIYSQTGDTQLKPYSSWVDLVQHLKHPESLINFIAAYGTHETITEATTLEGKRAAAMALVFGGVDAPDDRLDFLNGSNAWANVTRAGKDGVLGTADDLKGVTITGVDAIDLWIGGLAEEKTPFGGMLGSTFNFVFENQLEKLQDGDRFYYLERTAGLSMNAELESNSFAKLIMANTSATHLPGLVFSDPGFYLEVDPSKQYNDGLGNADPLGENGEQVVFRDNPLTAGPDTNYIRYSGEEHIVLGGTNGADILVSSEGDDTVWGDGGNDRIEGGDGNDQLRGGAGDDIITDRGGDDNIQGGDGNDVLHGGNGVNLIIGGFGNDFIVTGEDASEAIGGQGNDFILGSKANEQDMGNEGDDWIEKGTSDGAPGDNFDPAGNDPVIGHDVFIGGNENDKFNGEGGDDIMVGSLGLGDRYIGGSGYDWATFKGLAQGVSIDFTDRFFDVPPVPGSGASALVRFDIMEGLSGSSHGDFLRGDNEDATSLPTAGATGSVLTNINLIDGLADLLPAGATFFDGGNIILGGSGSDLIEGRGGDDIIDGDKWLNVRISVRENVDGTGAEIATFDSMEPLVPFMLNGTYNPGQLVIVREILTGNDSFDTALFSGTLGEYGIEIDGDTVIVTDSVAGRDGVDRLTGIERLQFADGAQSSGVGTAQNNDPSGHLAILDAATGVRDETPVAGQLLRVSDRAVHDADSQSVTNPTGAVTGGVAYYWQVENIAGSGIYEDITFLAAGEASRAIGTTYRVADDVAGLNIRVRAVYQDAKGTLEIVESSGNSESTEGPTVTGLAVQNQVLTADPASIIDVDGLSNPQFTYQWQTSNGLAFVNIAGATGSTLALGQAQVGLEVCVVVGYVDDFGVAGSASSNILGPVANVNDAPTGALLISDTTPDQGQVLTALTGGIADPDGLGTFSFQWQQGVGASFTDINGATAATFTPGAAQVNLQLRVNVRYTDGFGTLESVTSAATVAVAALGVVLQGNALANTLTGTTGNDVLLGLGGNDTLNGLAGIDQLFGGTGNDILNGGDGNDVLNGEDGNDSLNGGLGADAMNGGAGNDTFVVDNVVTLSPRRWVVVPIWCKPA</sequence>
<dbReference type="GO" id="GO:0005576">
    <property type="term" value="C:extracellular region"/>
    <property type="evidence" value="ECO:0007669"/>
    <property type="project" value="UniProtKB-SubCell"/>
</dbReference>
<evidence type="ECO:0000313" key="6">
    <source>
        <dbReference type="EMBL" id="VVO07566.1"/>
    </source>
</evidence>
<dbReference type="GO" id="GO:0004601">
    <property type="term" value="F:peroxidase activity"/>
    <property type="evidence" value="ECO:0007669"/>
    <property type="project" value="InterPro"/>
</dbReference>
<dbReference type="SUPFAM" id="SSF51120">
    <property type="entry name" value="beta-Roll"/>
    <property type="match status" value="5"/>
</dbReference>
<feature type="region of interest" description="Disordered" evidence="5">
    <location>
        <begin position="2457"/>
        <end position="2494"/>
    </location>
</feature>
<evidence type="ECO:0000256" key="2">
    <source>
        <dbReference type="ARBA" id="ARBA00022525"/>
    </source>
</evidence>
<comment type="subcellular location">
    <subcellularLocation>
        <location evidence="1">Secreted</location>
    </subcellularLocation>
</comment>
<dbReference type="Pfam" id="PF03098">
    <property type="entry name" value="An_peroxidase"/>
    <property type="match status" value="4"/>
</dbReference>
<name>A0A5E7CS68_PSEFL</name>
<evidence type="ECO:0000256" key="3">
    <source>
        <dbReference type="ARBA" id="ARBA00022837"/>
    </source>
</evidence>
<protein>
    <recommendedName>
        <fullName evidence="8">Heme peroxidase</fullName>
    </recommendedName>
</protein>
<dbReference type="InterPro" id="IPR010255">
    <property type="entry name" value="Haem_peroxidase_sf"/>
</dbReference>